<keyword evidence="2" id="KW-1185">Reference proteome</keyword>
<dbReference type="RefSeq" id="WP_075122998.1">
    <property type="nucleotide sequence ID" value="NZ_CABVQD010000040.1"/>
</dbReference>
<name>A0A6J5EXB8_9BURK</name>
<gene>
    <name evidence="1" type="ORF">BPA30113_06840</name>
</gene>
<accession>A0A6J5EXB8</accession>
<dbReference type="Pfam" id="PF15580">
    <property type="entry name" value="Imm53"/>
    <property type="match status" value="1"/>
</dbReference>
<protein>
    <recommendedName>
        <fullName evidence="3">Rhodanese-related sulfurtransferase</fullName>
    </recommendedName>
</protein>
<dbReference type="InterPro" id="IPR028228">
    <property type="entry name" value="Imm53"/>
</dbReference>
<evidence type="ECO:0000313" key="2">
    <source>
        <dbReference type="Proteomes" id="UP000494330"/>
    </source>
</evidence>
<reference evidence="1 2" key="1">
    <citation type="submission" date="2019-09" db="EMBL/GenBank/DDBJ databases">
        <authorList>
            <person name="Depoorter E."/>
        </authorList>
    </citation>
    <scope>NUCLEOTIDE SEQUENCE [LARGE SCALE GENOMIC DNA]</scope>
    <source>
        <strain evidence="1">LMG 30113</strain>
    </source>
</reference>
<dbReference type="Proteomes" id="UP000494330">
    <property type="component" value="Unassembled WGS sequence"/>
</dbReference>
<dbReference type="AlphaFoldDB" id="A0A6J5EXB8"/>
<dbReference type="EMBL" id="CABVQD010000040">
    <property type="protein sequence ID" value="VWC39984.1"/>
    <property type="molecule type" value="Genomic_DNA"/>
</dbReference>
<sequence>MSDLIDALQNWYTSQCDDVWEHSYGVEITNIDNPGWRVKVSGASGRKPVDMNAERDEENWITVKATETEFVGYGGPGNLNELLALVVDWLSLPCST</sequence>
<evidence type="ECO:0000313" key="1">
    <source>
        <dbReference type="EMBL" id="VWC39984.1"/>
    </source>
</evidence>
<evidence type="ECO:0008006" key="3">
    <source>
        <dbReference type="Google" id="ProtNLM"/>
    </source>
</evidence>
<proteinExistence type="predicted"/>
<organism evidence="1 2">
    <name type="scientific">Burkholderia paludis</name>
    <dbReference type="NCBI Taxonomy" id="1506587"/>
    <lineage>
        <taxon>Bacteria</taxon>
        <taxon>Pseudomonadati</taxon>
        <taxon>Pseudomonadota</taxon>
        <taxon>Betaproteobacteria</taxon>
        <taxon>Burkholderiales</taxon>
        <taxon>Burkholderiaceae</taxon>
        <taxon>Burkholderia</taxon>
        <taxon>Burkholderia cepacia complex</taxon>
    </lineage>
</organism>